<keyword evidence="5 9" id="KW-0812">Transmembrane</keyword>
<dbReference type="Gene3D" id="1.20.120.1220">
    <property type="match status" value="1"/>
</dbReference>
<keyword evidence="7 10" id="KW-0472">Membrane</keyword>
<evidence type="ECO:0000256" key="5">
    <source>
        <dbReference type="ARBA" id="ARBA00022692"/>
    </source>
</evidence>
<dbReference type="EMBL" id="LJUO01000208">
    <property type="protein sequence ID" value="KPK67649.1"/>
    <property type="molecule type" value="Genomic_DNA"/>
</dbReference>
<feature type="transmembrane region" description="Helical" evidence="10">
    <location>
        <begin position="227"/>
        <end position="254"/>
    </location>
</feature>
<evidence type="ECO:0000256" key="9">
    <source>
        <dbReference type="RuleBase" id="RU003794"/>
    </source>
</evidence>
<evidence type="ECO:0000256" key="2">
    <source>
        <dbReference type="ARBA" id="ARBA00005801"/>
    </source>
</evidence>
<evidence type="ECO:0000256" key="1">
    <source>
        <dbReference type="ARBA" id="ARBA00004429"/>
    </source>
</evidence>
<dbReference type="PANTHER" id="PTHR30487">
    <property type="entry name" value="TYPE 4 PREPILIN-LIKE PROTEINS LEADER PEPTIDE-PROCESSING ENZYME"/>
    <property type="match status" value="1"/>
</dbReference>
<keyword evidence="9" id="KW-0645">Protease</keyword>
<comment type="subcellular location">
    <subcellularLocation>
        <location evidence="1">Cell inner membrane</location>
        <topology evidence="1">Multi-pass membrane protein</topology>
    </subcellularLocation>
    <subcellularLocation>
        <location evidence="9">Cell membrane</location>
        <topology evidence="9">Multi-pass membrane protein</topology>
    </subcellularLocation>
</comment>
<feature type="transmembrane region" description="Helical" evidence="10">
    <location>
        <begin position="149"/>
        <end position="170"/>
    </location>
</feature>
<keyword evidence="9" id="KW-0511">Multifunctional enzyme</keyword>
<dbReference type="Pfam" id="PF06750">
    <property type="entry name" value="A24_N_bact"/>
    <property type="match status" value="1"/>
</dbReference>
<dbReference type="Proteomes" id="UP000051096">
    <property type="component" value="Unassembled WGS sequence"/>
</dbReference>
<dbReference type="InterPro" id="IPR000045">
    <property type="entry name" value="Prepilin_IV_endopep_pep"/>
</dbReference>
<dbReference type="EC" id="2.1.1.-" evidence="9"/>
<dbReference type="Pfam" id="PF01478">
    <property type="entry name" value="Peptidase_A24"/>
    <property type="match status" value="1"/>
</dbReference>
<keyword evidence="9" id="KW-0808">Transferase</keyword>
<feature type="transmembrane region" description="Helical" evidence="10">
    <location>
        <begin position="6"/>
        <end position="25"/>
    </location>
</feature>
<keyword evidence="6 10" id="KW-1133">Transmembrane helix</keyword>
<feature type="domain" description="Prepilin type IV endopeptidase peptidase" evidence="11">
    <location>
        <begin position="105"/>
        <end position="211"/>
    </location>
</feature>
<evidence type="ECO:0000313" key="14">
    <source>
        <dbReference type="Proteomes" id="UP000051096"/>
    </source>
</evidence>
<dbReference type="AlphaFoldDB" id="A0A0S8G541"/>
<dbReference type="PANTHER" id="PTHR30487:SF0">
    <property type="entry name" value="PREPILIN LEADER PEPTIDASE_N-METHYLTRANSFERASE-RELATED"/>
    <property type="match status" value="1"/>
</dbReference>
<proteinExistence type="inferred from homology"/>
<dbReference type="GO" id="GO:0032259">
    <property type="term" value="P:methylation"/>
    <property type="evidence" value="ECO:0007669"/>
    <property type="project" value="UniProtKB-KW"/>
</dbReference>
<dbReference type="InterPro" id="IPR014032">
    <property type="entry name" value="Peptidase_A24A_bac"/>
</dbReference>
<comment type="function">
    <text evidence="9">Plays an essential role in type IV pili and type II pseudopili formation by proteolytically removing the leader sequence from substrate proteins and subsequently monomethylating the alpha-amino group of the newly exposed N-terminal phenylalanine.</text>
</comment>
<name>A0A0S8G541_UNCW3</name>
<accession>A0A0S8G541</accession>
<feature type="transmembrane region" description="Helical" evidence="10">
    <location>
        <begin position="100"/>
        <end position="119"/>
    </location>
</feature>
<evidence type="ECO:0000256" key="7">
    <source>
        <dbReference type="ARBA" id="ARBA00023136"/>
    </source>
</evidence>
<keyword evidence="4" id="KW-0997">Cell inner membrane</keyword>
<dbReference type="PRINTS" id="PR00864">
    <property type="entry name" value="PREPILNPTASE"/>
</dbReference>
<evidence type="ECO:0000259" key="12">
    <source>
        <dbReference type="Pfam" id="PF06750"/>
    </source>
</evidence>
<feature type="transmembrane region" description="Helical" evidence="10">
    <location>
        <begin position="182"/>
        <end position="215"/>
    </location>
</feature>
<keyword evidence="3" id="KW-1003">Cell membrane</keyword>
<reference evidence="13 14" key="1">
    <citation type="journal article" date="2015" name="Microbiome">
        <title>Genomic resolution of linkages in carbon, nitrogen, and sulfur cycling among widespread estuary sediment bacteria.</title>
        <authorList>
            <person name="Baker B.J."/>
            <person name="Lazar C.S."/>
            <person name="Teske A.P."/>
            <person name="Dick G.J."/>
        </authorList>
    </citation>
    <scope>NUCLEOTIDE SEQUENCE [LARGE SCALE GENOMIC DNA]</scope>
    <source>
        <strain evidence="13">SM23_60</strain>
    </source>
</reference>
<feature type="transmembrane region" description="Helical" evidence="10">
    <location>
        <begin position="74"/>
        <end position="94"/>
    </location>
</feature>
<comment type="catalytic activity">
    <reaction evidence="9">
        <text>Typically cleaves a -Gly-|-Phe- bond to release an N-terminal, basic peptide of 5-8 residues from type IV prepilin, and then N-methylates the new N-terminal amino group, the methyl donor being S-adenosyl-L-methionine.</text>
        <dbReference type="EC" id="3.4.23.43"/>
    </reaction>
</comment>
<evidence type="ECO:0000256" key="4">
    <source>
        <dbReference type="ARBA" id="ARBA00022519"/>
    </source>
</evidence>
<comment type="caution">
    <text evidence="13">The sequence shown here is derived from an EMBL/GenBank/DDBJ whole genome shotgun (WGS) entry which is preliminary data.</text>
</comment>
<evidence type="ECO:0000256" key="8">
    <source>
        <dbReference type="RuleBase" id="RU003793"/>
    </source>
</evidence>
<protein>
    <recommendedName>
        <fullName evidence="9">Prepilin leader peptidase/N-methyltransferase</fullName>
        <ecNumber evidence="9">2.1.1.-</ecNumber>
        <ecNumber evidence="9">3.4.23.43</ecNumber>
    </recommendedName>
</protein>
<evidence type="ECO:0000259" key="11">
    <source>
        <dbReference type="Pfam" id="PF01478"/>
    </source>
</evidence>
<dbReference type="GO" id="GO:0006465">
    <property type="term" value="P:signal peptide processing"/>
    <property type="evidence" value="ECO:0007669"/>
    <property type="project" value="TreeGrafter"/>
</dbReference>
<keyword evidence="9" id="KW-0489">Methyltransferase</keyword>
<dbReference type="GO" id="GO:0004190">
    <property type="term" value="F:aspartic-type endopeptidase activity"/>
    <property type="evidence" value="ECO:0007669"/>
    <property type="project" value="UniProtKB-EC"/>
</dbReference>
<feature type="domain" description="Prepilin peptidase A24 N-terminal" evidence="12">
    <location>
        <begin position="11"/>
        <end position="94"/>
    </location>
</feature>
<organism evidence="13 14">
    <name type="scientific">candidate division WOR_3 bacterium SM23_60</name>
    <dbReference type="NCBI Taxonomy" id="1703780"/>
    <lineage>
        <taxon>Bacteria</taxon>
        <taxon>Bacteria division WOR-3</taxon>
    </lineage>
</organism>
<dbReference type="GO" id="GO:0005886">
    <property type="term" value="C:plasma membrane"/>
    <property type="evidence" value="ECO:0007669"/>
    <property type="project" value="UniProtKB-SubCell"/>
</dbReference>
<dbReference type="InterPro" id="IPR050882">
    <property type="entry name" value="Prepilin_peptidase/N-MTase"/>
</dbReference>
<sequence>MNFVLHAFAFLFGTAIGSFLNVVMYRLPKGISIIKPNSFCPACKKPIMWYENIPLVSYIFLGGKCSNCKQSISIRYFIVELITGLVFLYLFAQFKLSLSFLFYAYFFSVLIAISGIDFAYQLIPDILSMPGILIGLIFHLTQGSFLPSLIGAAFGGGLILLIRILGGWVYKKEVMGLGDVFLTAMIGAFVGFPFIIPAIFFGALVGAVLGIAYVISTSQSRESPIPFGPFLGLGGMIVIIFEPQVIQFFAVLGVNL</sequence>
<dbReference type="GO" id="GO:0008168">
    <property type="term" value="F:methyltransferase activity"/>
    <property type="evidence" value="ECO:0007669"/>
    <property type="project" value="UniProtKB-KW"/>
</dbReference>
<evidence type="ECO:0000256" key="3">
    <source>
        <dbReference type="ARBA" id="ARBA00022475"/>
    </source>
</evidence>
<keyword evidence="9" id="KW-0378">Hydrolase</keyword>
<gene>
    <name evidence="13" type="ORF">AMJ87_13055</name>
</gene>
<comment type="similarity">
    <text evidence="2 8">Belongs to the peptidase A24 family.</text>
</comment>
<evidence type="ECO:0000256" key="10">
    <source>
        <dbReference type="SAM" id="Phobius"/>
    </source>
</evidence>
<dbReference type="InterPro" id="IPR010627">
    <property type="entry name" value="Prepilin_pept_A24_N"/>
</dbReference>
<dbReference type="EC" id="3.4.23.43" evidence="9"/>
<evidence type="ECO:0000313" key="13">
    <source>
        <dbReference type="EMBL" id="KPK67649.1"/>
    </source>
</evidence>
<evidence type="ECO:0000256" key="6">
    <source>
        <dbReference type="ARBA" id="ARBA00022989"/>
    </source>
</evidence>